<dbReference type="InterPro" id="IPR058748">
    <property type="entry name" value="PglY_5th"/>
</dbReference>
<organism evidence="4 5">
    <name type="scientific">Nocardia iowensis</name>
    <dbReference type="NCBI Taxonomy" id="204891"/>
    <lineage>
        <taxon>Bacteria</taxon>
        <taxon>Bacillati</taxon>
        <taxon>Actinomycetota</taxon>
        <taxon>Actinomycetes</taxon>
        <taxon>Mycobacteriales</taxon>
        <taxon>Nocardiaceae</taxon>
        <taxon>Nocardia</taxon>
    </lineage>
</organism>
<proteinExistence type="predicted"/>
<dbReference type="Proteomes" id="UP000694257">
    <property type="component" value="Chromosome"/>
</dbReference>
<sequence>MSTFLRDVIDIPARAGTDDYVLKLTEGTSAEHLRQTLAEYVLTDSLRQNFEQALGLIADAIGQRQSRAAFLNGSFGSGKSHFMAVLYALLGNAPVLRDDPELRTTFTPLVGMYDDLLPGRKILRLTYHMVGTDSLEEMLFRKYVEQIQRLHPDTTLPPLYLSDELLADAEVARATMGDDSFFAMLGGPGNQPTSVWDNVDKQGTWTADSYHRARAAAPESEDRANLVTALVNSMWGSFTSQAQFVDLDKGLRIISEHAKSLGYEAVVLFVDELVLWLTFHVRNHEFFARESQKLSKLVEASSARAIPLISFIPRQHDLRKWLANAGASGAEQEALDRAFHFQEGRFLPIRLGDDNLVEVAHARVLKPKPGMQPVLDQAFRNVTRDPQIWDTLRDSMNTDDEHRGASEAEFAKTYPFSPALVSTLRNLAGVMQRERTALKVMQKMLSDRRNTLTVDDLIPVGDAFDDIVVGNTPLDAGTAAMFRSAVELYRGKLRPYLLQLAGITEEQLLSDPASQQARLFLGRDRLAKTLLLSAIAPKVPALRDITASRLTALNHGSIKSPLPNGEQRIALSAVRDWSRTVAPEIKVREGNDPIIDVTLADVDYKSVLDRIKGEDNAGRRRALIRRLVHRAMGIVSDQDDLTGAATKTVVWRGSRREVDIVFGNVRDAASLNDDAFEARPGTWRFIIDYPFDEHPYSYADDLRRIDRLRNSGGDRDTIVWLPQFFTDRINEELAQLVILDWLFTGSGDRWRTNSDNLSETERAQARGILENLRHGSQNRIEQMLRMAYGLDPADPRFVTPVGDGELLLSLTRDFQPKDPVAVTMGDALDRMIDQAFAASHPAHPEFVPADEEIRPPILELVRTAVAEAVADPHGRVVIEAGPARKAVQKIADKLRVGRATGDGVFLFGEQTFAFWATELDRAPARPDAAVTVRELQGRIKSVTPSWGLRDEVRDLIIAAWAMLRRRAWYEAGTAINPPPLGRLREHLELRPQRLPTATAWDRARTLGSELFGYTSARTHLTPDNVAELSQQLRTRATAAESALRAELDQLQAAYARLGIQPDSGDRLTIGQRLLEFLAQLAATGDNVSVIDTAAAADLPIARATLARLLAHGNEDTAALKGFDWPLLNNVSAGTEGFGVRKEEARAILNQLRSVLCATDPDLAARLATVKARIIEWVSTTPADPRPPITPEPTDPTVPPPGPVTSATQNRGAVRKAVAETLTDPETVTLSGADDINSVTTRLHSAYEQADASGKRLRVSWWIE</sequence>
<reference evidence="4 5" key="1">
    <citation type="submission" date="2021-07" db="EMBL/GenBank/DDBJ databases">
        <title>Whole Genome Sequence of Nocardia Iowensis.</title>
        <authorList>
            <person name="Lamm A."/>
            <person name="Collins-Fairclough A.M."/>
            <person name="Bunk B."/>
            <person name="Sproer C."/>
        </authorList>
    </citation>
    <scope>NUCLEOTIDE SEQUENCE [LARGE SCALE GENOMIC DNA]</scope>
    <source>
        <strain evidence="4 5">NRRL 5646</strain>
    </source>
</reference>
<protein>
    <submittedName>
        <fullName evidence="4">Phage resistance protein</fullName>
    </submittedName>
</protein>
<feature type="region of interest" description="Disordered" evidence="1">
    <location>
        <begin position="1180"/>
        <end position="1210"/>
    </location>
</feature>
<dbReference type="Pfam" id="PF26381">
    <property type="entry name" value="BREX_PglY_5th"/>
    <property type="match status" value="1"/>
</dbReference>
<feature type="domain" description="ATPase PglY C-terminal" evidence="3">
    <location>
        <begin position="1007"/>
        <end position="1180"/>
    </location>
</feature>
<evidence type="ECO:0000256" key="1">
    <source>
        <dbReference type="SAM" id="MobiDB-lite"/>
    </source>
</evidence>
<dbReference type="InterPro" id="IPR058747">
    <property type="entry name" value="PglY_C"/>
</dbReference>
<name>A0ABX8RU40_NOCIO</name>
<feature type="compositionally biased region" description="Pro residues" evidence="1">
    <location>
        <begin position="1183"/>
        <end position="1202"/>
    </location>
</feature>
<evidence type="ECO:0000313" key="4">
    <source>
        <dbReference type="EMBL" id="QXN93149.1"/>
    </source>
</evidence>
<evidence type="ECO:0000313" key="5">
    <source>
        <dbReference type="Proteomes" id="UP000694257"/>
    </source>
</evidence>
<accession>A0ABX8RU40</accession>
<evidence type="ECO:0000259" key="2">
    <source>
        <dbReference type="Pfam" id="PF26381"/>
    </source>
</evidence>
<keyword evidence="5" id="KW-1185">Reference proteome</keyword>
<dbReference type="Pfam" id="PF26382">
    <property type="entry name" value="BREX_PglY_6th"/>
    <property type="match status" value="1"/>
</dbReference>
<dbReference type="EMBL" id="CP078145">
    <property type="protein sequence ID" value="QXN93149.1"/>
    <property type="molecule type" value="Genomic_DNA"/>
</dbReference>
<evidence type="ECO:0000259" key="3">
    <source>
        <dbReference type="Pfam" id="PF26382"/>
    </source>
</evidence>
<feature type="domain" description="ATPase PglY 5th" evidence="2">
    <location>
        <begin position="858"/>
        <end position="961"/>
    </location>
</feature>
<gene>
    <name evidence="4" type="ORF">KV110_08615</name>
</gene>
<dbReference type="RefSeq" id="WP_218474947.1">
    <property type="nucleotide sequence ID" value="NZ_BAABJN010000001.1"/>
</dbReference>